<name>A0A8H5H6X8_9AGAR</name>
<evidence type="ECO:0000313" key="1">
    <source>
        <dbReference type="EMBL" id="KAF5377740.1"/>
    </source>
</evidence>
<gene>
    <name evidence="1" type="ORF">D9757_009380</name>
</gene>
<keyword evidence="2" id="KW-1185">Reference proteome</keyword>
<dbReference type="AlphaFoldDB" id="A0A8H5H6X8"/>
<proteinExistence type="predicted"/>
<reference evidence="1 2" key="1">
    <citation type="journal article" date="2020" name="ISME J.">
        <title>Uncovering the hidden diversity of litter-decomposition mechanisms in mushroom-forming fungi.</title>
        <authorList>
            <person name="Floudas D."/>
            <person name="Bentzer J."/>
            <person name="Ahren D."/>
            <person name="Johansson T."/>
            <person name="Persson P."/>
            <person name="Tunlid A."/>
        </authorList>
    </citation>
    <scope>NUCLEOTIDE SEQUENCE [LARGE SCALE GENOMIC DNA]</scope>
    <source>
        <strain evidence="1 2">CBS 406.79</strain>
    </source>
</reference>
<comment type="caution">
    <text evidence="1">The sequence shown here is derived from an EMBL/GenBank/DDBJ whole genome shotgun (WGS) entry which is preliminary data.</text>
</comment>
<protein>
    <submittedName>
        <fullName evidence="1">Uncharacterized protein</fullName>
    </submittedName>
</protein>
<dbReference type="OrthoDB" id="3017409at2759"/>
<dbReference type="Proteomes" id="UP000518752">
    <property type="component" value="Unassembled WGS sequence"/>
</dbReference>
<accession>A0A8H5H6X8</accession>
<dbReference type="EMBL" id="JAACJN010000082">
    <property type="protein sequence ID" value="KAF5377740.1"/>
    <property type="molecule type" value="Genomic_DNA"/>
</dbReference>
<evidence type="ECO:0000313" key="2">
    <source>
        <dbReference type="Proteomes" id="UP000518752"/>
    </source>
</evidence>
<sequence>MDPALHPPINIQSLSARKISTKNAAKRIGNFIDDFEARTMAAGGSGNTAVTVQLQKLKAAMQEEAAKKDAKK</sequence>
<organism evidence="1 2">
    <name type="scientific">Collybiopsis confluens</name>
    <dbReference type="NCBI Taxonomy" id="2823264"/>
    <lineage>
        <taxon>Eukaryota</taxon>
        <taxon>Fungi</taxon>
        <taxon>Dikarya</taxon>
        <taxon>Basidiomycota</taxon>
        <taxon>Agaricomycotina</taxon>
        <taxon>Agaricomycetes</taxon>
        <taxon>Agaricomycetidae</taxon>
        <taxon>Agaricales</taxon>
        <taxon>Marasmiineae</taxon>
        <taxon>Omphalotaceae</taxon>
        <taxon>Collybiopsis</taxon>
    </lineage>
</organism>